<feature type="chain" id="PRO_5008611419" description="DUF4399 domain-containing protein" evidence="1">
    <location>
        <begin position="25"/>
        <end position="146"/>
    </location>
</feature>
<evidence type="ECO:0000259" key="2">
    <source>
        <dbReference type="Pfam" id="PF14347"/>
    </source>
</evidence>
<evidence type="ECO:0000313" key="3">
    <source>
        <dbReference type="EMBL" id="OBX37645.1"/>
    </source>
</evidence>
<protein>
    <recommendedName>
        <fullName evidence="2">DUF4399 domain-containing protein</fullName>
    </recommendedName>
</protein>
<dbReference type="PATRIC" id="fig|2746.7.peg.2071"/>
<feature type="domain" description="DUF4399" evidence="2">
    <location>
        <begin position="54"/>
        <end position="146"/>
    </location>
</feature>
<dbReference type="InterPro" id="IPR025512">
    <property type="entry name" value="DUF4399"/>
</dbReference>
<feature type="signal peptide" evidence="1">
    <location>
        <begin position="1"/>
        <end position="24"/>
    </location>
</feature>
<dbReference type="EMBL" id="MAJD01000001">
    <property type="protein sequence ID" value="OBX37645.1"/>
    <property type="molecule type" value="Genomic_DNA"/>
</dbReference>
<sequence>MQRLITTIAVSLFGSALMASSAMAGMEATAPAEGAEVYFISPQDGDTLSSPVTVRMGLEGMGVAPAGTEVENTGHHHLLIDKPLDEVDLSAPLPATEQTLHFGGGQTQTTLDLPPGEHTLQLLFMDYRHFSFDPPVHSEPITITVE</sequence>
<dbReference type="Pfam" id="PF14347">
    <property type="entry name" value="DUF4399"/>
    <property type="match status" value="1"/>
</dbReference>
<evidence type="ECO:0000313" key="4">
    <source>
        <dbReference type="Proteomes" id="UP000092504"/>
    </source>
</evidence>
<proteinExistence type="predicted"/>
<comment type="caution">
    <text evidence="3">The sequence shown here is derived from an EMBL/GenBank/DDBJ whole genome shotgun (WGS) entry which is preliminary data.</text>
</comment>
<reference evidence="3 4" key="1">
    <citation type="submission" date="2016-06" db="EMBL/GenBank/DDBJ databases">
        <title>Genome sequence of halotolerant plant growth promoting strain of Halomonas elongata HEK1 isolated from salterns of Rann of Kutch, Gujarat, India.</title>
        <authorList>
            <person name="Gaba S."/>
            <person name="Singh R.N."/>
            <person name="Abrol S."/>
            <person name="Kaushik R."/>
            <person name="Saxena A.K."/>
        </authorList>
    </citation>
    <scope>NUCLEOTIDE SEQUENCE [LARGE SCALE GENOMIC DNA]</scope>
    <source>
        <strain evidence="3 4">HEK1</strain>
    </source>
</reference>
<name>A0A1B8P5U9_HALEL</name>
<gene>
    <name evidence="3" type="ORF">A8U91_02021</name>
</gene>
<dbReference type="Proteomes" id="UP000092504">
    <property type="component" value="Unassembled WGS sequence"/>
</dbReference>
<evidence type="ECO:0000256" key="1">
    <source>
        <dbReference type="SAM" id="SignalP"/>
    </source>
</evidence>
<dbReference type="AlphaFoldDB" id="A0A1B8P5U9"/>
<organism evidence="3 4">
    <name type="scientific">Halomonas elongata</name>
    <dbReference type="NCBI Taxonomy" id="2746"/>
    <lineage>
        <taxon>Bacteria</taxon>
        <taxon>Pseudomonadati</taxon>
        <taxon>Pseudomonadota</taxon>
        <taxon>Gammaproteobacteria</taxon>
        <taxon>Oceanospirillales</taxon>
        <taxon>Halomonadaceae</taxon>
        <taxon>Halomonas</taxon>
    </lineage>
</organism>
<accession>A0A1B8P5U9</accession>
<dbReference type="RefSeq" id="WP_065240965.1">
    <property type="nucleotide sequence ID" value="NZ_JADDHN010000008.1"/>
</dbReference>
<keyword evidence="1" id="KW-0732">Signal</keyword>